<feature type="non-terminal residue" evidence="1">
    <location>
        <position position="1"/>
    </location>
</feature>
<reference evidence="1" key="1">
    <citation type="submission" date="2018-05" db="EMBL/GenBank/DDBJ databases">
        <authorList>
            <person name="Lanie J.A."/>
            <person name="Ng W.-L."/>
            <person name="Kazmierczak K.M."/>
            <person name="Andrzejewski T.M."/>
            <person name="Davidsen T.M."/>
            <person name="Wayne K.J."/>
            <person name="Tettelin H."/>
            <person name="Glass J.I."/>
            <person name="Rusch D."/>
            <person name="Podicherti R."/>
            <person name="Tsui H.-C.T."/>
            <person name="Winkler M.E."/>
        </authorList>
    </citation>
    <scope>NUCLEOTIDE SEQUENCE</scope>
</reference>
<protein>
    <recommendedName>
        <fullName evidence="2">DUF3501 domain-containing protein</fullName>
    </recommendedName>
</protein>
<dbReference type="InterPro" id="IPR021890">
    <property type="entry name" value="DUF3501"/>
</dbReference>
<proteinExistence type="predicted"/>
<dbReference type="EMBL" id="UINC01066280">
    <property type="protein sequence ID" value="SVB96821.1"/>
    <property type="molecule type" value="Genomic_DNA"/>
</dbReference>
<accession>A0A382IDT7</accession>
<dbReference type="Pfam" id="PF12007">
    <property type="entry name" value="DUF3501"/>
    <property type="match status" value="1"/>
</dbReference>
<evidence type="ECO:0000313" key="1">
    <source>
        <dbReference type="EMBL" id="SVB96821.1"/>
    </source>
</evidence>
<gene>
    <name evidence="1" type="ORF">METZ01_LOCUS249675</name>
</gene>
<evidence type="ECO:0008006" key="2">
    <source>
        <dbReference type="Google" id="ProtNLM"/>
    </source>
</evidence>
<organism evidence="1">
    <name type="scientific">marine metagenome</name>
    <dbReference type="NCBI Taxonomy" id="408172"/>
    <lineage>
        <taxon>unclassified sequences</taxon>
        <taxon>metagenomes</taxon>
        <taxon>ecological metagenomes</taxon>
    </lineage>
</organism>
<dbReference type="AlphaFoldDB" id="A0A382IDT7"/>
<name>A0A382IDT7_9ZZZZ</name>
<sequence length="196" mass="23033">VQKKLTIEDLYSLEQYSKIRESYRKEILAHKLERNLVVGNHVRLLFEDRKTIQYQIQEMLRVEKIFEQQGIQDELDTYNPLIPDGSNWKTTMLIEYPEPEQRQKALSLLVGIEDLVWMRIDNGDKIFAIADEDLDRSTSEKTSSVHFLRFELATKQAKNLDTSVPITIGIDHNNYRYQKDICKATKESIIKDLDQT</sequence>